<organism evidence="2 3">
    <name type="scientific">Arenibacter algicola</name>
    <dbReference type="NCBI Taxonomy" id="616991"/>
    <lineage>
        <taxon>Bacteria</taxon>
        <taxon>Pseudomonadati</taxon>
        <taxon>Bacteroidota</taxon>
        <taxon>Flavobacteriia</taxon>
        <taxon>Flavobacteriales</taxon>
        <taxon>Flavobacteriaceae</taxon>
        <taxon>Arenibacter</taxon>
    </lineage>
</organism>
<gene>
    <name evidence="2" type="ORF">AREALGSMS7_04732</name>
</gene>
<evidence type="ECO:0000313" key="3">
    <source>
        <dbReference type="Proteomes" id="UP000204551"/>
    </source>
</evidence>
<dbReference type="AlphaFoldDB" id="A0A221V4U6"/>
<dbReference type="eggNOG" id="ENOG5032TIK">
    <property type="taxonomic scope" value="Bacteria"/>
</dbReference>
<dbReference type="PROSITE" id="PS51257">
    <property type="entry name" value="PROKAR_LIPOPROTEIN"/>
    <property type="match status" value="1"/>
</dbReference>
<sequence length="181" mass="20293">MKTRVEKLVWAILLIFVMSACSSTQSLQEYFVDNADNPNFLSVDLPVSLLNMEKADLTEDQREALGSLKKLNILAFKITEDNLMEFQNEKANITAILKNGKFTELMKMNTKYGKASVRYLGDDDAIDEVIIYGDSDDKGFMLVRVLGKNMSPAKLVQFMKAVEKSDYKGEGLGEIGNFLKG</sequence>
<keyword evidence="1" id="KW-0732">Signal</keyword>
<dbReference type="Proteomes" id="UP000204551">
    <property type="component" value="Chromosome"/>
</dbReference>
<evidence type="ECO:0000313" key="2">
    <source>
        <dbReference type="EMBL" id="ASO08121.1"/>
    </source>
</evidence>
<dbReference type="KEGG" id="aalg:AREALGSMS7_04732"/>
<reference evidence="2 3" key="1">
    <citation type="submission" date="2017-07" db="EMBL/GenBank/DDBJ databases">
        <title>Genome Sequence of Arenibacter algicola Strain SMS7 Isolated from a culture of the Diatom Skeletonema marinoi.</title>
        <authorList>
            <person name="Topel M."/>
            <person name="Pinder M.I.M."/>
            <person name="Johansson O.N."/>
            <person name="Kourtchenko O."/>
            <person name="Godhe A."/>
            <person name="Clarke A.K."/>
        </authorList>
    </citation>
    <scope>NUCLEOTIDE SEQUENCE [LARGE SCALE GENOMIC DNA]</scope>
    <source>
        <strain evidence="2 3">SMS7</strain>
    </source>
</reference>
<dbReference type="EMBL" id="CP022515">
    <property type="protein sequence ID" value="ASO08121.1"/>
    <property type="molecule type" value="Genomic_DNA"/>
</dbReference>
<proteinExistence type="predicted"/>
<dbReference type="Pfam" id="PF14060">
    <property type="entry name" value="DUF4252"/>
    <property type="match status" value="1"/>
</dbReference>
<name>A0A221V4U6_9FLAO</name>
<dbReference type="InterPro" id="IPR025348">
    <property type="entry name" value="DUF4252"/>
</dbReference>
<feature type="signal peptide" evidence="1">
    <location>
        <begin position="1"/>
        <end position="22"/>
    </location>
</feature>
<accession>A0A221V4U6</accession>
<protein>
    <submittedName>
        <fullName evidence="2">Membrane protein</fullName>
    </submittedName>
</protein>
<evidence type="ECO:0000256" key="1">
    <source>
        <dbReference type="SAM" id="SignalP"/>
    </source>
</evidence>
<dbReference type="STRING" id="616991.GCA_000733925_02914"/>
<feature type="chain" id="PRO_5012623551" evidence="1">
    <location>
        <begin position="23"/>
        <end position="181"/>
    </location>
</feature>
<dbReference type="RefSeq" id="WP_093980244.1">
    <property type="nucleotide sequence ID" value="NZ_CP022515.1"/>
</dbReference>